<dbReference type="CDD" id="cd06581">
    <property type="entry name" value="TM_PBP1_LivM_like"/>
    <property type="match status" value="1"/>
</dbReference>
<dbReference type="InterPro" id="IPR043428">
    <property type="entry name" value="LivM-like"/>
</dbReference>
<feature type="transmembrane region" description="Helical" evidence="7">
    <location>
        <begin position="129"/>
        <end position="148"/>
    </location>
</feature>
<gene>
    <name evidence="8" type="ORF">FE251_00460</name>
</gene>
<dbReference type="PANTHER" id="PTHR30482">
    <property type="entry name" value="HIGH-AFFINITY BRANCHED-CHAIN AMINO ACID TRANSPORT SYSTEM PERMEASE"/>
    <property type="match status" value="1"/>
</dbReference>
<dbReference type="Proteomes" id="UP000313948">
    <property type="component" value="Chromosome"/>
</dbReference>
<dbReference type="PANTHER" id="PTHR30482:SF10">
    <property type="entry name" value="HIGH-AFFINITY BRANCHED-CHAIN AMINO ACID TRANSPORT PROTEIN BRAE"/>
    <property type="match status" value="1"/>
</dbReference>
<reference evidence="8 9" key="1">
    <citation type="submission" date="2019-05" db="EMBL/GenBank/DDBJ databases">
        <title>Georgenia *** sp. nov., and Georgenia *** sp. nov., isolated from the intestinal contents of plateau pika (Ochotona curzoniae) in the Qinghai-Tibet plateau of China.</title>
        <authorList>
            <person name="Tian Z."/>
        </authorList>
    </citation>
    <scope>NUCLEOTIDE SEQUENCE [LARGE SCALE GENOMIC DNA]</scope>
    <source>
        <strain evidence="8 9">Z294</strain>
    </source>
</reference>
<evidence type="ECO:0000256" key="5">
    <source>
        <dbReference type="ARBA" id="ARBA00023136"/>
    </source>
</evidence>
<organism evidence="8 9">
    <name type="scientific">Georgenia wutianyii</name>
    <dbReference type="NCBI Taxonomy" id="2585135"/>
    <lineage>
        <taxon>Bacteria</taxon>
        <taxon>Bacillati</taxon>
        <taxon>Actinomycetota</taxon>
        <taxon>Actinomycetes</taxon>
        <taxon>Micrococcales</taxon>
        <taxon>Bogoriellaceae</taxon>
        <taxon>Georgenia</taxon>
    </lineage>
</organism>
<feature type="transmembrane region" description="Helical" evidence="7">
    <location>
        <begin position="179"/>
        <end position="200"/>
    </location>
</feature>
<proteinExistence type="predicted"/>
<name>A0ABX5VQR8_9MICO</name>
<feature type="transmembrane region" description="Helical" evidence="7">
    <location>
        <begin position="54"/>
        <end position="77"/>
    </location>
</feature>
<feature type="transmembrane region" description="Helical" evidence="7">
    <location>
        <begin position="254"/>
        <end position="276"/>
    </location>
</feature>
<evidence type="ECO:0000256" key="7">
    <source>
        <dbReference type="SAM" id="Phobius"/>
    </source>
</evidence>
<evidence type="ECO:0000256" key="6">
    <source>
        <dbReference type="SAM" id="MobiDB-lite"/>
    </source>
</evidence>
<evidence type="ECO:0000256" key="1">
    <source>
        <dbReference type="ARBA" id="ARBA00004651"/>
    </source>
</evidence>
<keyword evidence="3 7" id="KW-0812">Transmembrane</keyword>
<accession>A0ABX5VQR8</accession>
<feature type="region of interest" description="Disordered" evidence="6">
    <location>
        <begin position="299"/>
        <end position="319"/>
    </location>
</feature>
<dbReference type="InterPro" id="IPR001851">
    <property type="entry name" value="ABC_transp_permease"/>
</dbReference>
<comment type="subcellular location">
    <subcellularLocation>
        <location evidence="1">Cell membrane</location>
        <topology evidence="1">Multi-pass membrane protein</topology>
    </subcellularLocation>
</comment>
<keyword evidence="2" id="KW-1003">Cell membrane</keyword>
<keyword evidence="5 7" id="KW-0472">Membrane</keyword>
<evidence type="ECO:0000313" key="9">
    <source>
        <dbReference type="Proteomes" id="UP000313948"/>
    </source>
</evidence>
<evidence type="ECO:0000313" key="8">
    <source>
        <dbReference type="EMBL" id="QDB80610.1"/>
    </source>
</evidence>
<protein>
    <submittedName>
        <fullName evidence="8">Branched-chain amino acid ABC transporter permease</fullName>
    </submittedName>
</protein>
<sequence>MLSAGVVVLNYAVLATGWNIMGGFTGYISLGHVAFFGLGSYGTALLVIHTGMNWLLAALVSGVAVALITVPIGFAALRVRGSSFVIVTIALVLVLQLVFQSWSVVTGGSSGLVVPRPFPDMLRPEHHETFFYIFLGLLAVTLLIWTLIDRSRFGASLKGVREDEDKAESLGAPTGKLKLVAFVISAFVVAVAGGFYALWFGDLDPLFQFRIVLSSWIVLMALLGGVRFLFGPLLGAIVVGSSLEYFVLNHGDTQFHLVATGLLLGLVVLFLPDGVLTGVMQFVRRFRPEATSIREVSAEELRAQQEAGRSQTRKEAGDD</sequence>
<evidence type="ECO:0000256" key="4">
    <source>
        <dbReference type="ARBA" id="ARBA00022989"/>
    </source>
</evidence>
<feature type="transmembrane region" description="Helical" evidence="7">
    <location>
        <begin position="228"/>
        <end position="248"/>
    </location>
</feature>
<keyword evidence="9" id="KW-1185">Reference proteome</keyword>
<feature type="transmembrane region" description="Helical" evidence="7">
    <location>
        <begin position="206"/>
        <end position="223"/>
    </location>
</feature>
<evidence type="ECO:0000256" key="3">
    <source>
        <dbReference type="ARBA" id="ARBA00022692"/>
    </source>
</evidence>
<feature type="transmembrane region" description="Helical" evidence="7">
    <location>
        <begin position="84"/>
        <end position="109"/>
    </location>
</feature>
<keyword evidence="4 7" id="KW-1133">Transmembrane helix</keyword>
<dbReference type="Pfam" id="PF02653">
    <property type="entry name" value="BPD_transp_2"/>
    <property type="match status" value="1"/>
</dbReference>
<evidence type="ECO:0000256" key="2">
    <source>
        <dbReference type="ARBA" id="ARBA00022475"/>
    </source>
</evidence>
<dbReference type="EMBL" id="CP040899">
    <property type="protein sequence ID" value="QDB80610.1"/>
    <property type="molecule type" value="Genomic_DNA"/>
</dbReference>